<protein>
    <submittedName>
        <fullName evidence="1">Uncharacterized protein</fullName>
    </submittedName>
</protein>
<accession>A0AAE0YTK9</accession>
<reference evidence="1" key="1">
    <citation type="journal article" date="2023" name="G3 (Bethesda)">
        <title>A reference genome for the long-term kleptoplast-retaining sea slug Elysia crispata morphotype clarki.</title>
        <authorList>
            <person name="Eastman K.E."/>
            <person name="Pendleton A.L."/>
            <person name="Shaikh M.A."/>
            <person name="Suttiyut T."/>
            <person name="Ogas R."/>
            <person name="Tomko P."/>
            <person name="Gavelis G."/>
            <person name="Widhalm J.R."/>
            <person name="Wisecaver J.H."/>
        </authorList>
    </citation>
    <scope>NUCLEOTIDE SEQUENCE</scope>
    <source>
        <strain evidence="1">ECLA1</strain>
    </source>
</reference>
<dbReference type="AlphaFoldDB" id="A0AAE0YTK9"/>
<dbReference type="Proteomes" id="UP001283361">
    <property type="component" value="Unassembled WGS sequence"/>
</dbReference>
<evidence type="ECO:0000313" key="1">
    <source>
        <dbReference type="EMBL" id="KAK3756800.1"/>
    </source>
</evidence>
<proteinExistence type="predicted"/>
<comment type="caution">
    <text evidence="1">The sequence shown here is derived from an EMBL/GenBank/DDBJ whole genome shotgun (WGS) entry which is preliminary data.</text>
</comment>
<evidence type="ECO:0000313" key="2">
    <source>
        <dbReference type="Proteomes" id="UP001283361"/>
    </source>
</evidence>
<name>A0AAE0YTK9_9GAST</name>
<keyword evidence="2" id="KW-1185">Reference proteome</keyword>
<gene>
    <name evidence="1" type="ORF">RRG08_003918</name>
</gene>
<sequence length="66" mass="7512">MRPARPDSSGLEQHAKTQLINLCRSGVSGCSLWHENQISHGDDLRNRILWIPSSRPANLTGWFTWL</sequence>
<organism evidence="1 2">
    <name type="scientific">Elysia crispata</name>
    <name type="common">lettuce slug</name>
    <dbReference type="NCBI Taxonomy" id="231223"/>
    <lineage>
        <taxon>Eukaryota</taxon>
        <taxon>Metazoa</taxon>
        <taxon>Spiralia</taxon>
        <taxon>Lophotrochozoa</taxon>
        <taxon>Mollusca</taxon>
        <taxon>Gastropoda</taxon>
        <taxon>Heterobranchia</taxon>
        <taxon>Euthyneura</taxon>
        <taxon>Panpulmonata</taxon>
        <taxon>Sacoglossa</taxon>
        <taxon>Placobranchoidea</taxon>
        <taxon>Plakobranchidae</taxon>
        <taxon>Elysia</taxon>
    </lineage>
</organism>
<dbReference type="EMBL" id="JAWDGP010005470">
    <property type="protein sequence ID" value="KAK3756800.1"/>
    <property type="molecule type" value="Genomic_DNA"/>
</dbReference>